<dbReference type="GO" id="GO:0006952">
    <property type="term" value="P:defense response"/>
    <property type="evidence" value="ECO:0007669"/>
    <property type="project" value="UniProtKB-ARBA"/>
</dbReference>
<feature type="domain" description="Disease resistance R13L4/SHOC-2-like LRR" evidence="14">
    <location>
        <begin position="502"/>
        <end position="658"/>
    </location>
</feature>
<feature type="domain" description="Leucine-rich repeat-containing N-terminal plant-type" evidence="13">
    <location>
        <begin position="38"/>
        <end position="74"/>
    </location>
</feature>
<dbReference type="SUPFAM" id="SSF52047">
    <property type="entry name" value="RNI-like"/>
    <property type="match status" value="2"/>
</dbReference>
<dbReference type="FunFam" id="3.80.10.10:FF:000111">
    <property type="entry name" value="LRR receptor-like serine/threonine-protein kinase ERECTA"/>
    <property type="match status" value="1"/>
</dbReference>
<evidence type="ECO:0008006" key="17">
    <source>
        <dbReference type="Google" id="ProtNLM"/>
    </source>
</evidence>
<dbReference type="Pfam" id="PF13516">
    <property type="entry name" value="LRR_6"/>
    <property type="match status" value="1"/>
</dbReference>
<evidence type="ECO:0000259" key="14">
    <source>
        <dbReference type="Pfam" id="PF23598"/>
    </source>
</evidence>
<keyword evidence="6 12" id="KW-0732">Signal</keyword>
<evidence type="ECO:0000256" key="6">
    <source>
        <dbReference type="ARBA" id="ARBA00022729"/>
    </source>
</evidence>
<evidence type="ECO:0000256" key="8">
    <source>
        <dbReference type="ARBA" id="ARBA00022989"/>
    </source>
</evidence>
<dbReference type="InterPro" id="IPR032675">
    <property type="entry name" value="LRR_dom_sf"/>
</dbReference>
<dbReference type="PRINTS" id="PR00019">
    <property type="entry name" value="LEURICHRPT"/>
</dbReference>
<dbReference type="SUPFAM" id="SSF52058">
    <property type="entry name" value="L domain-like"/>
    <property type="match status" value="1"/>
</dbReference>
<dbReference type="Pfam" id="PF08263">
    <property type="entry name" value="LRRNT_2"/>
    <property type="match status" value="1"/>
</dbReference>
<feature type="signal peptide" evidence="12">
    <location>
        <begin position="1"/>
        <end position="27"/>
    </location>
</feature>
<dbReference type="EMBL" id="NBSK02000008">
    <property type="protein sequence ID" value="KAJ0194139.1"/>
    <property type="molecule type" value="Genomic_DNA"/>
</dbReference>
<evidence type="ECO:0000256" key="10">
    <source>
        <dbReference type="ARBA" id="ARBA00023180"/>
    </source>
</evidence>
<gene>
    <name evidence="15" type="ORF">LSAT_V11C800442610</name>
</gene>
<evidence type="ECO:0000256" key="2">
    <source>
        <dbReference type="ARBA" id="ARBA00009592"/>
    </source>
</evidence>
<dbReference type="SMART" id="SM00369">
    <property type="entry name" value="LRR_TYP"/>
    <property type="match status" value="14"/>
</dbReference>
<name>A0A9R1X0W5_LACSA</name>
<evidence type="ECO:0000256" key="9">
    <source>
        <dbReference type="ARBA" id="ARBA00023136"/>
    </source>
</evidence>
<keyword evidence="10" id="KW-0325">Glycoprotein</keyword>
<comment type="subcellular location">
    <subcellularLocation>
        <location evidence="1">Cell membrane</location>
        <topology evidence="1">Single-pass type I membrane protein</topology>
    </subcellularLocation>
</comment>
<keyword evidence="3" id="KW-1003">Cell membrane</keyword>
<keyword evidence="9 11" id="KW-0472">Membrane</keyword>
<dbReference type="InterPro" id="IPR013210">
    <property type="entry name" value="LRR_N_plant-typ"/>
</dbReference>
<accession>A0A9R1X0W5</accession>
<dbReference type="GO" id="GO:0051707">
    <property type="term" value="P:response to other organism"/>
    <property type="evidence" value="ECO:0007669"/>
    <property type="project" value="UniProtKB-ARBA"/>
</dbReference>
<reference evidence="15 16" key="1">
    <citation type="journal article" date="2017" name="Nat. Commun.">
        <title>Genome assembly with in vitro proximity ligation data and whole-genome triplication in lettuce.</title>
        <authorList>
            <person name="Reyes-Chin-Wo S."/>
            <person name="Wang Z."/>
            <person name="Yang X."/>
            <person name="Kozik A."/>
            <person name="Arikit S."/>
            <person name="Song C."/>
            <person name="Xia L."/>
            <person name="Froenicke L."/>
            <person name="Lavelle D.O."/>
            <person name="Truco M.J."/>
            <person name="Xia R."/>
            <person name="Zhu S."/>
            <person name="Xu C."/>
            <person name="Xu H."/>
            <person name="Xu X."/>
            <person name="Cox K."/>
            <person name="Korf I."/>
            <person name="Meyers B.C."/>
            <person name="Michelmore R.W."/>
        </authorList>
    </citation>
    <scope>NUCLEOTIDE SEQUENCE [LARGE SCALE GENOMIC DNA]</scope>
    <source>
        <strain evidence="16">cv. Salinas</strain>
        <tissue evidence="15">Seedlings</tissue>
    </source>
</reference>
<evidence type="ECO:0000313" key="15">
    <source>
        <dbReference type="EMBL" id="KAJ0194139.1"/>
    </source>
</evidence>
<dbReference type="FunFam" id="3.80.10.10:FF:000095">
    <property type="entry name" value="LRR receptor-like serine/threonine-protein kinase GSO1"/>
    <property type="match status" value="2"/>
</dbReference>
<keyword evidence="16" id="KW-1185">Reference proteome</keyword>
<dbReference type="PROSITE" id="PS51450">
    <property type="entry name" value="LRR"/>
    <property type="match status" value="1"/>
</dbReference>
<keyword evidence="7" id="KW-0677">Repeat</keyword>
<keyword evidence="5 11" id="KW-0812">Transmembrane</keyword>
<dbReference type="PANTHER" id="PTHR48063">
    <property type="entry name" value="LRR RECEPTOR-LIKE KINASE"/>
    <property type="match status" value="1"/>
</dbReference>
<evidence type="ECO:0000256" key="7">
    <source>
        <dbReference type="ARBA" id="ARBA00022737"/>
    </source>
</evidence>
<dbReference type="Gene3D" id="3.80.10.10">
    <property type="entry name" value="Ribonuclease Inhibitor"/>
    <property type="match status" value="6"/>
</dbReference>
<feature type="chain" id="PRO_5040427922" description="Leucine-rich repeat-containing N-terminal plant-type domain-containing protein" evidence="12">
    <location>
        <begin position="28"/>
        <end position="1107"/>
    </location>
</feature>
<protein>
    <recommendedName>
        <fullName evidence="17">Leucine-rich repeat-containing N-terminal plant-type domain-containing protein</fullName>
    </recommendedName>
</protein>
<evidence type="ECO:0000313" key="16">
    <source>
        <dbReference type="Proteomes" id="UP000235145"/>
    </source>
</evidence>
<feature type="transmembrane region" description="Helical" evidence="11">
    <location>
        <begin position="1057"/>
        <end position="1080"/>
    </location>
</feature>
<keyword evidence="4" id="KW-0433">Leucine-rich repeat</keyword>
<dbReference type="GO" id="GO:0005886">
    <property type="term" value="C:plasma membrane"/>
    <property type="evidence" value="ECO:0007669"/>
    <property type="project" value="UniProtKB-SubCell"/>
</dbReference>
<dbReference type="SMART" id="SM00365">
    <property type="entry name" value="LRR_SD22"/>
    <property type="match status" value="5"/>
</dbReference>
<dbReference type="InterPro" id="IPR046956">
    <property type="entry name" value="RLP23-like"/>
</dbReference>
<dbReference type="AlphaFoldDB" id="A0A9R1X0W5"/>
<dbReference type="PANTHER" id="PTHR48063:SF106">
    <property type="entry name" value="LEUCINE-RICH REPEAT DOMAIN, L DOMAIN-LIKE PROTEIN-RELATED"/>
    <property type="match status" value="1"/>
</dbReference>
<evidence type="ECO:0000259" key="13">
    <source>
        <dbReference type="Pfam" id="PF08263"/>
    </source>
</evidence>
<comment type="similarity">
    <text evidence="2">Belongs to the RLP family.</text>
</comment>
<evidence type="ECO:0000256" key="11">
    <source>
        <dbReference type="SAM" id="Phobius"/>
    </source>
</evidence>
<evidence type="ECO:0000256" key="5">
    <source>
        <dbReference type="ARBA" id="ARBA00022692"/>
    </source>
</evidence>
<dbReference type="InterPro" id="IPR001611">
    <property type="entry name" value="Leu-rich_rpt"/>
</dbReference>
<dbReference type="Pfam" id="PF23598">
    <property type="entry name" value="LRR_14"/>
    <property type="match status" value="1"/>
</dbReference>
<dbReference type="Proteomes" id="UP000235145">
    <property type="component" value="Unassembled WGS sequence"/>
</dbReference>
<organism evidence="15 16">
    <name type="scientific">Lactuca sativa</name>
    <name type="common">Garden lettuce</name>
    <dbReference type="NCBI Taxonomy" id="4236"/>
    <lineage>
        <taxon>Eukaryota</taxon>
        <taxon>Viridiplantae</taxon>
        <taxon>Streptophyta</taxon>
        <taxon>Embryophyta</taxon>
        <taxon>Tracheophyta</taxon>
        <taxon>Spermatophyta</taxon>
        <taxon>Magnoliopsida</taxon>
        <taxon>eudicotyledons</taxon>
        <taxon>Gunneridae</taxon>
        <taxon>Pentapetalae</taxon>
        <taxon>asterids</taxon>
        <taxon>campanulids</taxon>
        <taxon>Asterales</taxon>
        <taxon>Asteraceae</taxon>
        <taxon>Cichorioideae</taxon>
        <taxon>Cichorieae</taxon>
        <taxon>Lactucinae</taxon>
        <taxon>Lactuca</taxon>
    </lineage>
</organism>
<proteinExistence type="inferred from homology"/>
<dbReference type="Pfam" id="PF00560">
    <property type="entry name" value="LRR_1"/>
    <property type="match status" value="6"/>
</dbReference>
<comment type="caution">
    <text evidence="15">The sequence shown here is derived from an EMBL/GenBank/DDBJ whole genome shotgun (WGS) entry which is preliminary data.</text>
</comment>
<dbReference type="Pfam" id="PF13855">
    <property type="entry name" value="LRR_8"/>
    <property type="match status" value="2"/>
</dbReference>
<keyword evidence="8 11" id="KW-1133">Transmembrane helix</keyword>
<evidence type="ECO:0000256" key="3">
    <source>
        <dbReference type="ARBA" id="ARBA00022475"/>
    </source>
</evidence>
<evidence type="ECO:0000256" key="4">
    <source>
        <dbReference type="ARBA" id="ARBA00022614"/>
    </source>
</evidence>
<dbReference type="InterPro" id="IPR055414">
    <property type="entry name" value="LRR_R13L4/SHOC2-like"/>
</dbReference>
<sequence length="1107" mass="123419">MGNPWGLGLHLISISIFLLGTTYTCLGVGNISAVCTEEERLALLKFKQSVQDDSKMLSSWVGNDCCMWERVHCDDDSGNVKSLDLRGEKYDGEDRYYLVGAEVNSYLAQLKHLTYLDLSGNDFGGSRIPKFIGSLKQLSYLNLSHAGFQGIIPHQIGNLSNLKVLDLGYRDLMIDEPLVADDVAWTFGLSSLEHLDLSSVNLGEAQNRDMLLYMIPSLKELSLFRCRLSSSVLGPFVNSSRILPNIKHLDLGSNSFEGPLPGFFQNLTSLAFLDLSDYEPGSAWNFAKLLKMIPSLSELHLSNCWLDNTFLSSSHFNFSTLSNIQHLNLRWNSIGGIFPSVLTNMSSLRVLDLTENILNSWVPVMPNLVELHLSYNMFNRFEQLGIWRHCHLIHLDVAGNVNGMEMIDSSHNVSECSQYALESLDLVESFQNGTIPEALGRMVNLRFLYLSRNNRLTGPIPKSLGRLRHLDVLDLSTNDLTGPIPTFLGKLSVIDLSWNQLMGSIPKSFGNIATLRVIKLSNNQLNGSIPESFRNLAALRELDLANNQLTGPIPASLGRLVSLRAMMVWRNLLNGNIPVSIGQLAKLQSLDISYNFLEGVVYEAHFANLSMLNNFDASFNMKLTFNVSREWTPPFQLQSLQLGSCNIINGFPQWLQNQRKIESLVLSNATISGPLPMWLQKTPIIAFLDLSNNKLIGPLTYLPNRGVNHLWHATGGGLLLQNNLFNGSIPRSLCTTNLQYLDLSKNRLTGKIPDCFKNLKNLVTMRFSSNRLRGVIPSSIALNSLIRLRLNSNNFIGELPQELGNLRDLEVLDVGDNKLSGDIPIWIGENLTSLMVLRLHKNNFRGRIPRSLCNTSKLQILDVAYNNLTGTIPHCLGELNAMVKSDPDFLSHPDHDENLIQGIKGVELEFTKNLGILFNMDLSSNKLVGEIPVELTALCMLVGLNLSNNHLSGVIPGSIGNLTALNSLDLSRNELTGMIPRSMAALTFLSYLNLSRNNLWGRIPTGNQLQTLDDPSIYVGNKDLCGPPLPKICSNQVDPTTITEKEYEETDHEPMKIWFYVGIMCGFATGFWGVIGVLLFKKQWRLKLFESVEETIEKIYVAVVVLS</sequence>
<evidence type="ECO:0000256" key="12">
    <source>
        <dbReference type="SAM" id="SignalP"/>
    </source>
</evidence>
<evidence type="ECO:0000256" key="1">
    <source>
        <dbReference type="ARBA" id="ARBA00004251"/>
    </source>
</evidence>
<dbReference type="InterPro" id="IPR003591">
    <property type="entry name" value="Leu-rich_rpt_typical-subtyp"/>
</dbReference>